<keyword evidence="10 12" id="KW-0457">Lysine biosynthesis</keyword>
<feature type="binding site" evidence="13">
    <location>
        <position position="174"/>
    </location>
    <ligand>
        <name>substrate</name>
    </ligand>
</feature>
<proteinExistence type="inferred from homology"/>
<evidence type="ECO:0000256" key="11">
    <source>
        <dbReference type="ARBA" id="ARBA00052023"/>
    </source>
</evidence>
<comment type="subunit">
    <text evidence="3 12">Homodimer.</text>
</comment>
<evidence type="ECO:0000313" key="18">
    <source>
        <dbReference type="Proteomes" id="UP000270112"/>
    </source>
</evidence>
<reference evidence="15 17" key="1">
    <citation type="journal article" date="2018" name="Elife">
        <title>Discovery and characterization of a prevalent human gut bacterial enzyme sufficient for the inactivation of a family of plant toxins.</title>
        <authorList>
            <person name="Koppel N."/>
            <person name="Bisanz J.E."/>
            <person name="Pandelia M.E."/>
            <person name="Turnbaugh P.J."/>
            <person name="Balskus E.P."/>
        </authorList>
    </citation>
    <scope>NUCLEOTIDE SEQUENCE [LARGE SCALE GENOMIC DNA]</scope>
    <source>
        <strain evidence="15 17">DSM 16107</strain>
    </source>
</reference>
<reference evidence="16" key="3">
    <citation type="journal article" date="2019" name="Microbiol. Resour. Announc.">
        <title>Draft Genome Sequences of Type Strains of Gordonibacter faecihominis, Paraeggerthella hongkongensis, Parvibacter caecicola,Slackia equolifaciens, Slackia faecicanis, and Slackia isoflavoniconvertens.</title>
        <authorList>
            <person name="Danylec N."/>
            <person name="Stoll D.A."/>
            <person name="Dotsch A."/>
            <person name="Huch M."/>
        </authorList>
    </citation>
    <scope>NUCLEOTIDE SEQUENCE</scope>
    <source>
        <strain evidence="16">DSM 16107</strain>
    </source>
</reference>
<feature type="binding site" evidence="13">
    <location>
        <position position="279"/>
    </location>
    <ligand>
        <name>substrate</name>
    </ligand>
</feature>
<dbReference type="Pfam" id="PF16654">
    <property type="entry name" value="DAPDH_C"/>
    <property type="match status" value="1"/>
</dbReference>
<feature type="binding site" evidence="13">
    <location>
        <begin position="35"/>
        <end position="37"/>
    </location>
    <ligand>
        <name>NADP(+)</name>
        <dbReference type="ChEBI" id="CHEBI:58349"/>
    </ligand>
</feature>
<dbReference type="GO" id="GO:0047850">
    <property type="term" value="F:diaminopimelate dehydrogenase activity"/>
    <property type="evidence" value="ECO:0007669"/>
    <property type="project" value="UniProtKB-UniRule"/>
</dbReference>
<keyword evidence="6 12" id="KW-0028">Amino-acid biosynthesis</keyword>
<organism evidence="16 18">
    <name type="scientific">Eggerthella sinensis</name>
    <dbReference type="NCBI Taxonomy" id="242230"/>
    <lineage>
        <taxon>Bacteria</taxon>
        <taxon>Bacillati</taxon>
        <taxon>Actinomycetota</taxon>
        <taxon>Coriobacteriia</taxon>
        <taxon>Eggerthellales</taxon>
        <taxon>Eggerthellaceae</taxon>
        <taxon>Eggerthella</taxon>
    </lineage>
</organism>
<dbReference type="CDD" id="cd02270">
    <property type="entry name" value="meso-DAPDH_N"/>
    <property type="match status" value="1"/>
</dbReference>
<comment type="catalytic activity">
    <reaction evidence="11 12">
        <text>meso-2,6-diaminopimelate + NADP(+) + H2O = (S)-2-amino-6-oxoheptanedioate + NH4(+) + NADPH + H(+)</text>
        <dbReference type="Rhea" id="RHEA:13561"/>
        <dbReference type="ChEBI" id="CHEBI:15377"/>
        <dbReference type="ChEBI" id="CHEBI:15378"/>
        <dbReference type="ChEBI" id="CHEBI:28938"/>
        <dbReference type="ChEBI" id="CHEBI:57783"/>
        <dbReference type="ChEBI" id="CHEBI:57791"/>
        <dbReference type="ChEBI" id="CHEBI:58349"/>
        <dbReference type="ChEBI" id="CHEBI:58556"/>
        <dbReference type="EC" id="1.4.1.16"/>
    </reaction>
</comment>
<evidence type="ECO:0000256" key="3">
    <source>
        <dbReference type="ARBA" id="ARBA00011738"/>
    </source>
</evidence>
<keyword evidence="8 12" id="KW-0220">Diaminopimelate biosynthesis</keyword>
<dbReference type="PIRSF" id="PIRSF025648">
    <property type="entry name" value="DDH"/>
    <property type="match status" value="1"/>
</dbReference>
<feature type="domain" description="Meso-diaminopimelate D-dehydrogenase C-terminal" evidence="14">
    <location>
        <begin position="123"/>
        <end position="278"/>
    </location>
</feature>
<dbReference type="SUPFAM" id="SSF51735">
    <property type="entry name" value="NAD(P)-binding Rossmann-fold domains"/>
    <property type="match status" value="2"/>
</dbReference>
<evidence type="ECO:0000256" key="7">
    <source>
        <dbReference type="ARBA" id="ARBA00022857"/>
    </source>
</evidence>
<evidence type="ECO:0000259" key="14">
    <source>
        <dbReference type="Pfam" id="PF16654"/>
    </source>
</evidence>
<dbReference type="RefSeq" id="WP_114546512.1">
    <property type="nucleotide sequence ID" value="NZ_PPTT01000015.1"/>
</dbReference>
<dbReference type="UniPathway" id="UPA00034">
    <property type="reaction ID" value="UER00026"/>
</dbReference>
<feature type="binding site" evidence="13">
    <location>
        <position position="149"/>
    </location>
    <ligand>
        <name>substrate</name>
    </ligand>
</feature>
<dbReference type="NCBIfam" id="TIGR01921">
    <property type="entry name" value="DAP-DH"/>
    <property type="match status" value="1"/>
</dbReference>
<dbReference type="SUPFAM" id="SSF55347">
    <property type="entry name" value="Glyceraldehyde-3-phosphate dehydrogenase-like, C-terminal domain"/>
    <property type="match status" value="1"/>
</dbReference>
<evidence type="ECO:0000256" key="4">
    <source>
        <dbReference type="ARBA" id="ARBA00012080"/>
    </source>
</evidence>
<comment type="similarity">
    <text evidence="2 12">Belongs to the diaminopimelate dehydrogenase family.</text>
</comment>
<dbReference type="InterPro" id="IPR032094">
    <property type="entry name" value="Meso-DAP_DH_C"/>
</dbReference>
<comment type="pathway">
    <text evidence="1 12">Amino-acid biosynthesis; L-lysine biosynthesis via DAP pathway; DL-2,6-diaminopimelate from (S)-tetrahydrodipicolinate: step 1/1.</text>
</comment>
<dbReference type="Proteomes" id="UP000270112">
    <property type="component" value="Unassembled WGS sequence"/>
</dbReference>
<feature type="binding site" evidence="13">
    <location>
        <position position="200"/>
    </location>
    <ligand>
        <name>substrate</name>
    </ligand>
</feature>
<accession>A0A3N0IW44</accession>
<feature type="binding site" evidence="13">
    <location>
        <position position="250"/>
    </location>
    <ligand>
        <name>substrate</name>
    </ligand>
</feature>
<dbReference type="InterPro" id="IPR010190">
    <property type="entry name" value="Diaminopimelate_DH_Ddh"/>
</dbReference>
<dbReference type="EMBL" id="QICC01000045">
    <property type="protein sequence ID" value="RNM41213.1"/>
    <property type="molecule type" value="Genomic_DNA"/>
</dbReference>
<evidence type="ECO:0000256" key="12">
    <source>
        <dbReference type="PIRNR" id="PIRNR025648"/>
    </source>
</evidence>
<dbReference type="EMBL" id="PPTT01000015">
    <property type="protein sequence ID" value="RDB68494.1"/>
    <property type="molecule type" value="Genomic_DNA"/>
</dbReference>
<feature type="binding site" evidence="13">
    <location>
        <begin position="122"/>
        <end position="126"/>
    </location>
    <ligand>
        <name>NADP(+)</name>
        <dbReference type="ChEBI" id="CHEBI:58349"/>
    </ligand>
</feature>
<evidence type="ECO:0000256" key="13">
    <source>
        <dbReference type="PIRSR" id="PIRSR025648-1"/>
    </source>
</evidence>
<comment type="function">
    <text evidence="12">Catalyzes the reversible NADPH-dependent reductive amination of L-2-amino-6-oxopimelate, the acyclic form of L-tetrahydrodipicolinate, to generate the meso compound, D,L-2,6-diaminopimelate.</text>
</comment>
<keyword evidence="13" id="KW-0547">Nucleotide-binding</keyword>
<evidence type="ECO:0000313" key="17">
    <source>
        <dbReference type="Proteomes" id="UP000253817"/>
    </source>
</evidence>
<evidence type="ECO:0000313" key="15">
    <source>
        <dbReference type="EMBL" id="RDB68494.1"/>
    </source>
</evidence>
<dbReference type="Gene3D" id="3.30.360.10">
    <property type="entry name" value="Dihydrodipicolinate Reductase, domain 2"/>
    <property type="match status" value="1"/>
</dbReference>
<dbReference type="GO" id="GO:0019877">
    <property type="term" value="P:diaminopimelate biosynthetic process"/>
    <property type="evidence" value="ECO:0007669"/>
    <property type="project" value="UniProtKB-UniRule"/>
</dbReference>
<gene>
    <name evidence="15" type="ORF">C1876_09615</name>
    <name evidence="16" type="ORF">DMP09_10860</name>
</gene>
<evidence type="ECO:0000256" key="9">
    <source>
        <dbReference type="ARBA" id="ARBA00023002"/>
    </source>
</evidence>
<sequence length="329" mass="35190">MTKTRIGILGYGNLGRGVELACRQNDDLELTALFTRRDPAQLKPLTEGVAVYAADDLAAHAGDIDVLILCGGSANDLPEQTPAYAGLFNVVDSFDTHANIPAHFANVDAAAQAGGKVAVISAGWDPGMFSLARLYASSVLPEGRDYTFWGRGVSQGHSDAIRRIDGVADARQYTVPVPAALEAVRNGENPELTTRQKHTRECFVVAKEGADQAAIEKAIVEMPNYFADYDTTVTFISQEELDRDHAGIPHGGSVIRSGATGENGEHTHVIEYSLKLDSNPEFTGSVLVACARAAHRLSQEGAVGCKTLFDIPPAYLSAESDEDLRAHLL</sequence>
<evidence type="ECO:0000256" key="10">
    <source>
        <dbReference type="ARBA" id="ARBA00023154"/>
    </source>
</evidence>
<evidence type="ECO:0000256" key="2">
    <source>
        <dbReference type="ARBA" id="ARBA00007442"/>
    </source>
</evidence>
<reference evidence="18" key="2">
    <citation type="submission" date="2018-05" db="EMBL/GenBank/DDBJ databases">
        <title>Genome Sequencing of selected type strains of the family Eggerthellaceae.</title>
        <authorList>
            <person name="Danylec N."/>
            <person name="Stoll D.A."/>
            <person name="Doetsch A."/>
            <person name="Huch M."/>
        </authorList>
    </citation>
    <scope>NUCLEOTIDE SEQUENCE [LARGE SCALE GENOMIC DNA]</scope>
    <source>
        <strain evidence="18">DSM 16107</strain>
    </source>
</reference>
<dbReference type="GO" id="GO:0009089">
    <property type="term" value="P:lysine biosynthetic process via diaminopimelate"/>
    <property type="evidence" value="ECO:0007669"/>
    <property type="project" value="UniProtKB-UniRule"/>
</dbReference>
<keyword evidence="17" id="KW-1185">Reference proteome</keyword>
<evidence type="ECO:0000313" key="16">
    <source>
        <dbReference type="EMBL" id="RNM41213.1"/>
    </source>
</evidence>
<evidence type="ECO:0000256" key="6">
    <source>
        <dbReference type="ARBA" id="ARBA00022605"/>
    </source>
</evidence>
<dbReference type="InterPro" id="IPR036291">
    <property type="entry name" value="NAD(P)-bd_dom_sf"/>
</dbReference>
<dbReference type="GO" id="GO:0000166">
    <property type="term" value="F:nucleotide binding"/>
    <property type="evidence" value="ECO:0007669"/>
    <property type="project" value="UniProtKB-KW"/>
</dbReference>
<dbReference type="EC" id="1.4.1.16" evidence="4 12"/>
<dbReference type="Proteomes" id="UP000253817">
    <property type="component" value="Unassembled WGS sequence"/>
</dbReference>
<dbReference type="AlphaFoldDB" id="A0A3N0IW44"/>
<dbReference type="Gene3D" id="3.40.50.720">
    <property type="entry name" value="NAD(P)-binding Rossmann-like Domain"/>
    <property type="match status" value="1"/>
</dbReference>
<dbReference type="OrthoDB" id="9774191at2"/>
<feature type="binding site" evidence="13">
    <location>
        <begin position="11"/>
        <end position="14"/>
    </location>
    <ligand>
        <name>NADP(+)</name>
        <dbReference type="ChEBI" id="CHEBI:58349"/>
    </ligand>
</feature>
<comment type="caution">
    <text evidence="16">The sequence shown here is derived from an EMBL/GenBank/DDBJ whole genome shotgun (WGS) entry which is preliminary data.</text>
</comment>
<protein>
    <recommendedName>
        <fullName evidence="5 12">Meso-diaminopimelate D-dehydrogenase</fullName>
        <shortName evidence="12">DAPDH</shortName>
        <shortName evidence="12">Meso-DAP dehydrogenase</shortName>
        <ecNumber evidence="4 12">1.4.1.16</ecNumber>
    </recommendedName>
</protein>
<keyword evidence="9 12" id="KW-0560">Oxidoreductase</keyword>
<evidence type="ECO:0000256" key="1">
    <source>
        <dbReference type="ARBA" id="ARBA00004896"/>
    </source>
</evidence>
<feature type="binding site" evidence="13">
    <location>
        <begin position="70"/>
        <end position="73"/>
    </location>
    <ligand>
        <name>NADP(+)</name>
        <dbReference type="ChEBI" id="CHEBI:58349"/>
    </ligand>
</feature>
<evidence type="ECO:0000256" key="5">
    <source>
        <dbReference type="ARBA" id="ARBA00021654"/>
    </source>
</evidence>
<evidence type="ECO:0000256" key="8">
    <source>
        <dbReference type="ARBA" id="ARBA00022915"/>
    </source>
</evidence>
<keyword evidence="7 12" id="KW-0521">NADP</keyword>
<name>A0A3N0IW44_9ACTN</name>
<feature type="binding site" evidence="13">
    <location>
        <begin position="93"/>
        <end position="95"/>
    </location>
    <ligand>
        <name>NADP(+)</name>
        <dbReference type="ChEBI" id="CHEBI:58349"/>
    </ligand>
</feature>